<dbReference type="AlphaFoldDB" id="A0A143BSD6"/>
<dbReference type="PANTHER" id="PTHR31367:SF5">
    <property type="entry name" value="CYTOSOLIC 5'-NUCLEOTIDASE 1A"/>
    <property type="match status" value="1"/>
</dbReference>
<dbReference type="Proteomes" id="UP000076096">
    <property type="component" value="Chromosome"/>
</dbReference>
<dbReference type="PANTHER" id="PTHR31367">
    <property type="entry name" value="CYTOSOLIC 5'-NUCLEOTIDASE 1 FAMILY MEMBER"/>
    <property type="match status" value="1"/>
</dbReference>
<dbReference type="STRING" id="1783515.A4E84_00240"/>
<dbReference type="EMBL" id="CP015098">
    <property type="protein sequence ID" value="AMW08116.1"/>
    <property type="molecule type" value="Genomic_DNA"/>
</dbReference>
<dbReference type="GO" id="GO:0008253">
    <property type="term" value="F:5'-nucleotidase activity"/>
    <property type="evidence" value="ECO:0007669"/>
    <property type="project" value="InterPro"/>
</dbReference>
<accession>A0A143BSD6</accession>
<gene>
    <name evidence="1" type="ORF">A4E84_00240</name>
</gene>
<dbReference type="GO" id="GO:0000287">
    <property type="term" value="F:magnesium ion binding"/>
    <property type="evidence" value="ECO:0007669"/>
    <property type="project" value="InterPro"/>
</dbReference>
<protein>
    <submittedName>
        <fullName evidence="1">5'-nucleotidase</fullName>
    </submittedName>
</protein>
<dbReference type="GO" id="GO:0009117">
    <property type="term" value="P:nucleotide metabolic process"/>
    <property type="evidence" value="ECO:0007669"/>
    <property type="project" value="InterPro"/>
</dbReference>
<evidence type="ECO:0000313" key="1">
    <source>
        <dbReference type="EMBL" id="AMW08116.1"/>
    </source>
</evidence>
<name>A0A143BSD6_9ACTN</name>
<dbReference type="GO" id="GO:0005737">
    <property type="term" value="C:cytoplasm"/>
    <property type="evidence" value="ECO:0007669"/>
    <property type="project" value="InterPro"/>
</dbReference>
<sequence>MAAYELANRLVIGIASSALFDLAESDAVFRDEGEESYRAYQEEHLADPLRPGVAFPFIRRLLSLNDLSEEGDPLVEVIVLSRNDPDTGLRVMRSIEAHGLTISRAIFMQGRSPYKFMPALNMSLFLSANDSDVREAVSQGLPAGHVLGEAFEDDLSDRDLRISFDFDGVLATDASEQVYQTGGLEGFRAHEVLNAAVPHDAGPLKEFLASINRIQRREEEERKKGAGYRIRLHVSLVTARNAPAHERAVMSLKQWGVTVNDAFFLGGIDKGEIMKVLKPHIFFDDQESHLASTSRTTPSVHVPFGKINEPSVVEGLPKA</sequence>
<dbReference type="InterPro" id="IPR010394">
    <property type="entry name" value="5-nucleotidase"/>
</dbReference>
<dbReference type="Pfam" id="PF06189">
    <property type="entry name" value="5-nucleotidase"/>
    <property type="match status" value="1"/>
</dbReference>
<dbReference type="RefSeq" id="WP_062924594.1">
    <property type="nucleotide sequence ID" value="NZ_CP015098.1"/>
</dbReference>
<evidence type="ECO:0000313" key="2">
    <source>
        <dbReference type="Proteomes" id="UP000076096"/>
    </source>
</evidence>
<dbReference type="KEGG" id="stsi:A4E84_00240"/>
<proteinExistence type="predicted"/>
<organism evidence="1 2">
    <name type="scientific">Streptomyces qaidamensis</name>
    <dbReference type="NCBI Taxonomy" id="1783515"/>
    <lineage>
        <taxon>Bacteria</taxon>
        <taxon>Bacillati</taxon>
        <taxon>Actinomycetota</taxon>
        <taxon>Actinomycetes</taxon>
        <taxon>Kitasatosporales</taxon>
        <taxon>Streptomycetaceae</taxon>
        <taxon>Streptomyces</taxon>
        <taxon>Streptomyces aurantiacus group</taxon>
    </lineage>
</organism>
<keyword evidence="2" id="KW-1185">Reference proteome</keyword>
<reference evidence="2" key="1">
    <citation type="submission" date="2016-04" db="EMBL/GenBank/DDBJ databases">
        <authorList>
            <person name="Zhang B."/>
        </authorList>
    </citation>
    <scope>NUCLEOTIDE SEQUENCE [LARGE SCALE GENOMIC DNA]</scope>
    <source>
        <strain evidence="2">S10</strain>
    </source>
</reference>
<dbReference type="GO" id="GO:0000166">
    <property type="term" value="F:nucleotide binding"/>
    <property type="evidence" value="ECO:0007669"/>
    <property type="project" value="InterPro"/>
</dbReference>